<dbReference type="AlphaFoldDB" id="A0A9Q1MV82"/>
<evidence type="ECO:0000313" key="2">
    <source>
        <dbReference type="EMBL" id="KAJ8569736.1"/>
    </source>
</evidence>
<dbReference type="OrthoDB" id="1294469at2759"/>
<evidence type="ECO:0000313" key="3">
    <source>
        <dbReference type="Proteomes" id="UP001152561"/>
    </source>
</evidence>
<sequence length="167" mass="19779">MTHMKNGHWVDDASAKIHDKVKEFVDEQIHEIEEGADVDPIVDAAFMKIVGEKSEYYRGQGLGVKPSSRKSMNRIQEQLQAQQKKREKVEFKLMKVQNQLEEERKNRKVMKARLVREQENREVMEARLVREQENREVMEARLVREQKMLREGLVELIPHMQNGHVFT</sequence>
<keyword evidence="3" id="KW-1185">Reference proteome</keyword>
<proteinExistence type="predicted"/>
<reference evidence="3" key="1">
    <citation type="journal article" date="2023" name="Proc. Natl. Acad. Sci. U.S.A.">
        <title>Genomic and structural basis for evolution of tropane alkaloid biosynthesis.</title>
        <authorList>
            <person name="Wanga Y.-J."/>
            <person name="Taina T."/>
            <person name="Yua J.-Y."/>
            <person name="Lia J."/>
            <person name="Xua B."/>
            <person name="Chenc J."/>
            <person name="D'Auriad J.C."/>
            <person name="Huanga J.-P."/>
            <person name="Huanga S.-X."/>
        </authorList>
    </citation>
    <scope>NUCLEOTIDE SEQUENCE [LARGE SCALE GENOMIC DNA]</scope>
    <source>
        <strain evidence="3">cv. KIB-2019</strain>
    </source>
</reference>
<gene>
    <name evidence="2" type="ORF">K7X08_006313</name>
</gene>
<protein>
    <submittedName>
        <fullName evidence="2">Uncharacterized protein</fullName>
    </submittedName>
</protein>
<dbReference type="EMBL" id="JAJAGQ010000002">
    <property type="protein sequence ID" value="KAJ8569736.1"/>
    <property type="molecule type" value="Genomic_DNA"/>
</dbReference>
<comment type="caution">
    <text evidence="2">The sequence shown here is derived from an EMBL/GenBank/DDBJ whole genome shotgun (WGS) entry which is preliminary data.</text>
</comment>
<keyword evidence="1" id="KW-0175">Coiled coil</keyword>
<dbReference type="Proteomes" id="UP001152561">
    <property type="component" value="Unassembled WGS sequence"/>
</dbReference>
<accession>A0A9Q1MV82</accession>
<organism evidence="2 3">
    <name type="scientific">Anisodus acutangulus</name>
    <dbReference type="NCBI Taxonomy" id="402998"/>
    <lineage>
        <taxon>Eukaryota</taxon>
        <taxon>Viridiplantae</taxon>
        <taxon>Streptophyta</taxon>
        <taxon>Embryophyta</taxon>
        <taxon>Tracheophyta</taxon>
        <taxon>Spermatophyta</taxon>
        <taxon>Magnoliopsida</taxon>
        <taxon>eudicotyledons</taxon>
        <taxon>Gunneridae</taxon>
        <taxon>Pentapetalae</taxon>
        <taxon>asterids</taxon>
        <taxon>lamiids</taxon>
        <taxon>Solanales</taxon>
        <taxon>Solanaceae</taxon>
        <taxon>Solanoideae</taxon>
        <taxon>Hyoscyameae</taxon>
        <taxon>Anisodus</taxon>
    </lineage>
</organism>
<name>A0A9Q1MV82_9SOLA</name>
<feature type="coiled-coil region" evidence="1">
    <location>
        <begin position="72"/>
        <end position="148"/>
    </location>
</feature>
<evidence type="ECO:0000256" key="1">
    <source>
        <dbReference type="SAM" id="Coils"/>
    </source>
</evidence>